<gene>
    <name evidence="2" type="ORF">HHL17_32970</name>
</gene>
<evidence type="ECO:0000313" key="3">
    <source>
        <dbReference type="Proteomes" id="UP000583266"/>
    </source>
</evidence>
<dbReference type="PROSITE" id="PS51257">
    <property type="entry name" value="PROKAR_LIPOPROTEIN"/>
    <property type="match status" value="1"/>
</dbReference>
<feature type="chain" id="PRO_5032741153" description="DUF4595 domain-containing protein" evidence="1">
    <location>
        <begin position="22"/>
        <end position="266"/>
    </location>
</feature>
<dbReference type="Proteomes" id="UP000583266">
    <property type="component" value="Unassembled WGS sequence"/>
</dbReference>
<keyword evidence="3" id="KW-1185">Reference proteome</keyword>
<dbReference type="AlphaFoldDB" id="A0A848GTU2"/>
<reference evidence="2 3" key="1">
    <citation type="submission" date="2020-04" db="EMBL/GenBank/DDBJ databases">
        <title>Chitinophaga sp. G-6-1-13 sp. nov., isolated from soil.</title>
        <authorList>
            <person name="Dahal R.H."/>
            <person name="Chaudhary D.K."/>
        </authorList>
    </citation>
    <scope>NUCLEOTIDE SEQUENCE [LARGE SCALE GENOMIC DNA]</scope>
    <source>
        <strain evidence="2 3">G-6-1-13</strain>
    </source>
</reference>
<sequence length="266" mass="29833">MKKQLLALAGMALLFAACSQKDDPQPATNAFTGLLKGMYNVTDTSRYEYNDDKTVSTVRYGFIDDTEVGGGIVTMKYVSGKVSEIWESTYNGSLVFGPKQQMVWVTYVGNNIQKIRMRENADYSIVDSIRYNNGKMEKIFHIGNHNTQAVIVNTDSLVWTGSNITKVIRESIDGNGGAAYTDVYTFDDKPNVYTDIMPSMLDGTFIAEPFNANNAVKVVRSEAGKPDRTNTFQYQYNNKNKVTQRTATYQFDEGPGTQVTVFDYYQ</sequence>
<organism evidence="2 3">
    <name type="scientific">Chitinophaga fulva</name>
    <dbReference type="NCBI Taxonomy" id="2728842"/>
    <lineage>
        <taxon>Bacteria</taxon>
        <taxon>Pseudomonadati</taxon>
        <taxon>Bacteroidota</taxon>
        <taxon>Chitinophagia</taxon>
        <taxon>Chitinophagales</taxon>
        <taxon>Chitinophagaceae</taxon>
        <taxon>Chitinophaga</taxon>
    </lineage>
</organism>
<feature type="signal peptide" evidence="1">
    <location>
        <begin position="1"/>
        <end position="21"/>
    </location>
</feature>
<dbReference type="RefSeq" id="WP_169229045.1">
    <property type="nucleotide sequence ID" value="NZ_JABBGC010000004.1"/>
</dbReference>
<proteinExistence type="predicted"/>
<keyword evidence="1" id="KW-0732">Signal</keyword>
<name>A0A848GTU2_9BACT</name>
<evidence type="ECO:0008006" key="4">
    <source>
        <dbReference type="Google" id="ProtNLM"/>
    </source>
</evidence>
<comment type="caution">
    <text evidence="2">The sequence shown here is derived from an EMBL/GenBank/DDBJ whole genome shotgun (WGS) entry which is preliminary data.</text>
</comment>
<protein>
    <recommendedName>
        <fullName evidence="4">DUF4595 domain-containing protein</fullName>
    </recommendedName>
</protein>
<accession>A0A848GTU2</accession>
<evidence type="ECO:0000313" key="2">
    <source>
        <dbReference type="EMBL" id="NML42045.1"/>
    </source>
</evidence>
<dbReference type="EMBL" id="JABBGC010000004">
    <property type="protein sequence ID" value="NML42045.1"/>
    <property type="molecule type" value="Genomic_DNA"/>
</dbReference>
<evidence type="ECO:0000256" key="1">
    <source>
        <dbReference type="SAM" id="SignalP"/>
    </source>
</evidence>